<evidence type="ECO:0000313" key="2">
    <source>
        <dbReference type="Proteomes" id="UP001500212"/>
    </source>
</evidence>
<proteinExistence type="predicted"/>
<keyword evidence="2" id="KW-1185">Reference proteome</keyword>
<sequence>MGEQETWFDVVVVSHAVDLYRHARHTSLQDVRFPIRAGPCPEALRTCRNDARSRTRGGPDPPVAYARQAALTGRAPGSRCTGGGARASVVVELVVTVHLVTASGAFTVLATDLGGGSSDAFRTASRHRLLQWQEA</sequence>
<gene>
    <name evidence="1" type="ORF">GCM10023195_24420</name>
</gene>
<name>A0ABP8TIU1_9ACTN</name>
<accession>A0ABP8TIU1</accession>
<dbReference type="Proteomes" id="UP001500212">
    <property type="component" value="Unassembled WGS sequence"/>
</dbReference>
<comment type="caution">
    <text evidence="1">The sequence shown here is derived from an EMBL/GenBank/DDBJ whole genome shotgun (WGS) entry which is preliminary data.</text>
</comment>
<organism evidence="1 2">
    <name type="scientific">Actinoallomurus liliacearum</name>
    <dbReference type="NCBI Taxonomy" id="1080073"/>
    <lineage>
        <taxon>Bacteria</taxon>
        <taxon>Bacillati</taxon>
        <taxon>Actinomycetota</taxon>
        <taxon>Actinomycetes</taxon>
        <taxon>Streptosporangiales</taxon>
        <taxon>Thermomonosporaceae</taxon>
        <taxon>Actinoallomurus</taxon>
    </lineage>
</organism>
<reference evidence="2" key="1">
    <citation type="journal article" date="2019" name="Int. J. Syst. Evol. Microbiol.">
        <title>The Global Catalogue of Microorganisms (GCM) 10K type strain sequencing project: providing services to taxonomists for standard genome sequencing and annotation.</title>
        <authorList>
            <consortium name="The Broad Institute Genomics Platform"/>
            <consortium name="The Broad Institute Genome Sequencing Center for Infectious Disease"/>
            <person name="Wu L."/>
            <person name="Ma J."/>
        </authorList>
    </citation>
    <scope>NUCLEOTIDE SEQUENCE [LARGE SCALE GENOMIC DNA]</scope>
    <source>
        <strain evidence="2">JCM 17938</strain>
    </source>
</reference>
<evidence type="ECO:0000313" key="1">
    <source>
        <dbReference type="EMBL" id="GAA4606679.1"/>
    </source>
</evidence>
<protein>
    <submittedName>
        <fullName evidence="1">Uncharacterized protein</fullName>
    </submittedName>
</protein>
<dbReference type="EMBL" id="BAABHJ010000005">
    <property type="protein sequence ID" value="GAA4606679.1"/>
    <property type="molecule type" value="Genomic_DNA"/>
</dbReference>